<evidence type="ECO:0000313" key="3">
    <source>
        <dbReference type="Proteomes" id="UP000193355"/>
    </source>
</evidence>
<feature type="transmembrane region" description="Helical" evidence="1">
    <location>
        <begin position="358"/>
        <end position="376"/>
    </location>
</feature>
<dbReference type="InterPro" id="IPR027463">
    <property type="entry name" value="AcrB_DN_DC_subdom"/>
</dbReference>
<dbReference type="EMBL" id="FXBB01000004">
    <property type="protein sequence ID" value="SMG17588.1"/>
    <property type="molecule type" value="Genomic_DNA"/>
</dbReference>
<protein>
    <submittedName>
        <fullName evidence="2">Hydrophobic/amphiphilic exporter-1, HAE1 family</fullName>
    </submittedName>
</protein>
<dbReference type="SUPFAM" id="SSF82866">
    <property type="entry name" value="Multidrug efflux transporter AcrB transmembrane domain"/>
    <property type="match status" value="2"/>
</dbReference>
<evidence type="ECO:0000256" key="1">
    <source>
        <dbReference type="SAM" id="Phobius"/>
    </source>
</evidence>
<feature type="transmembrane region" description="Helical" evidence="1">
    <location>
        <begin position="12"/>
        <end position="30"/>
    </location>
</feature>
<feature type="transmembrane region" description="Helical" evidence="1">
    <location>
        <begin position="895"/>
        <end position="916"/>
    </location>
</feature>
<dbReference type="Pfam" id="PF00873">
    <property type="entry name" value="ACR_tran"/>
    <property type="match status" value="1"/>
</dbReference>
<dbReference type="SUPFAM" id="SSF82714">
    <property type="entry name" value="Multidrug efflux transporter AcrB TolC docking domain, DN and DC subdomains"/>
    <property type="match status" value="2"/>
</dbReference>
<dbReference type="STRING" id="561720.SAMN06275492_10470"/>
<dbReference type="PRINTS" id="PR00702">
    <property type="entry name" value="ACRIFLAVINRP"/>
</dbReference>
<sequence length="1041" mass="112931">MRGLIETALKRPVTVIIATLALIIFGLFSLNTMGVERMPNVDFPFVMVTTTMEGASPAVMDNDVTDVLEERINTIDGIKNIDSSSYEGSSIIAIEFELDKDVDVAASDVRAKVNLAKGSLPDEADDPVVDKFSFSDMAVMTIAVKSDSDEKTTATYVDKVAKQRLQTVKGVGNAQTVGLREREIRIWLNPAALQARDLTATDVKNAIHEKHVELPAGRIESDSQEYGIRLAGEYTSIDALKDMVVARVDGALVRLRDVARVEDGFTDKRSVALFNGDPTILIQIRKQRGTNEVALAQDVRKMVDKLQATAPKGVTLEVVQDSSRFIQRSMSGVKGDILIGIMMTSVIMFLFLRTIRATFVAVVTIPVCLLGSMVVLKSMGITINNMSMLGLSLAVGMVVDSTTVVMENVHRHREMGKTGIRSAADGTSEVGFSVLAGAATTMAVFLPVAFMSGIIGRFFYTFGITVAMTILISLCLSLTLTPFLCSRILGRQSDTRLSRIMEAPLIGLERLYSGLLKAAVRHKIITIAVGIGVFASGIWMSTKLGTEFFPSEDKGRFKIDFELPADASLQQTEAFLLKAGNLVGKDPRVVYTYGTAGSGQGGEVYKGTLNIELVPRDQRPPVNAIMGEYRKKFSVYRDVDVIMGNWGGSDISLVLQGNSSEELAKIGESMKADLLKGSTGLVDITTDLRMNKPRINLAIDRNLADDLGISIRSLSTEIKTYFGGTNAGSYKEGGYRYDIRLRADEGDRNTPDKVSDIAIRGGDGSLIKLPGLITPQMELAPNVIKRHNRQRSLEIGANTSGIAPGEGIVQMEEVFRKYAPADGSVTMSPAGDTETMKESFASLVTALAFAIMLVYMVMAVQFESFLHPLTVMFSLPLMTAGAFGLLLLVNVRLSVMSFMGIILLVGIVVNNAILLVDFTNQRREQGLDKVSAILEAAPLRMRPILMTTCSTMVGMLPIALGLSEGGEIRQPMSVAVIGGLITSTLLTLVVIPVIYLIVDDISDKTKRMFSKISAVIRGRRMAASGNLPKRSITLERSEQAQ</sequence>
<dbReference type="SUPFAM" id="SSF82693">
    <property type="entry name" value="Multidrug efflux transporter AcrB pore domain, PN1, PN2, PC1 and PC2 subdomains"/>
    <property type="match status" value="3"/>
</dbReference>
<dbReference type="PANTHER" id="PTHR32063">
    <property type="match status" value="1"/>
</dbReference>
<feature type="transmembrane region" description="Helical" evidence="1">
    <location>
        <begin position="944"/>
        <end position="962"/>
    </location>
</feature>
<feature type="transmembrane region" description="Helical" evidence="1">
    <location>
        <begin position="458"/>
        <end position="484"/>
    </location>
</feature>
<keyword evidence="3" id="KW-1185">Reference proteome</keyword>
<dbReference type="Gene3D" id="3.30.70.1430">
    <property type="entry name" value="Multidrug efflux transporter AcrB pore domain"/>
    <property type="match status" value="2"/>
</dbReference>
<dbReference type="Gene3D" id="3.30.70.1320">
    <property type="entry name" value="Multidrug efflux transporter AcrB pore domain like"/>
    <property type="match status" value="1"/>
</dbReference>
<name>A0A1X7IRS3_9BACT</name>
<feature type="transmembrane region" description="Helical" evidence="1">
    <location>
        <begin position="333"/>
        <end position="352"/>
    </location>
</feature>
<dbReference type="Proteomes" id="UP000193355">
    <property type="component" value="Unassembled WGS sequence"/>
</dbReference>
<dbReference type="AlphaFoldDB" id="A0A1X7IRS3"/>
<feature type="transmembrane region" description="Helical" evidence="1">
    <location>
        <begin position="388"/>
        <end position="410"/>
    </location>
</feature>
<dbReference type="GO" id="GO:0005886">
    <property type="term" value="C:plasma membrane"/>
    <property type="evidence" value="ECO:0007669"/>
    <property type="project" value="TreeGrafter"/>
</dbReference>
<evidence type="ECO:0000313" key="2">
    <source>
        <dbReference type="EMBL" id="SMG17588.1"/>
    </source>
</evidence>
<accession>A0A1X7IRS3</accession>
<dbReference type="Gene3D" id="3.30.70.1440">
    <property type="entry name" value="Multidrug efflux transporter AcrB pore domain"/>
    <property type="match status" value="1"/>
</dbReference>
<feature type="transmembrane region" description="Helical" evidence="1">
    <location>
        <begin position="430"/>
        <end position="451"/>
    </location>
</feature>
<feature type="transmembrane region" description="Helical" evidence="1">
    <location>
        <begin position="839"/>
        <end position="857"/>
    </location>
</feature>
<dbReference type="Gene3D" id="3.30.2090.10">
    <property type="entry name" value="Multidrug efflux transporter AcrB TolC docking domain, DN and DC subdomains"/>
    <property type="match status" value="2"/>
</dbReference>
<dbReference type="Gene3D" id="1.20.1640.10">
    <property type="entry name" value="Multidrug efflux transporter AcrB transmembrane domain"/>
    <property type="match status" value="2"/>
</dbReference>
<gene>
    <name evidence="2" type="ORF">SAMN06275492_10470</name>
</gene>
<feature type="transmembrane region" description="Helical" evidence="1">
    <location>
        <begin position="869"/>
        <end position="889"/>
    </location>
</feature>
<dbReference type="InterPro" id="IPR001036">
    <property type="entry name" value="Acrflvin-R"/>
</dbReference>
<proteinExistence type="predicted"/>
<feature type="transmembrane region" description="Helical" evidence="1">
    <location>
        <begin position="974"/>
        <end position="998"/>
    </location>
</feature>
<keyword evidence="1" id="KW-0812">Transmembrane</keyword>
<organism evidence="2 3">
    <name type="scientific">Dethiosulfovibrio salsuginis</name>
    <dbReference type="NCBI Taxonomy" id="561720"/>
    <lineage>
        <taxon>Bacteria</taxon>
        <taxon>Thermotogati</taxon>
        <taxon>Synergistota</taxon>
        <taxon>Synergistia</taxon>
        <taxon>Synergistales</taxon>
        <taxon>Dethiosulfovibrionaceae</taxon>
        <taxon>Dethiosulfovibrio</taxon>
    </lineage>
</organism>
<reference evidence="3" key="1">
    <citation type="submission" date="2017-04" db="EMBL/GenBank/DDBJ databases">
        <authorList>
            <person name="Varghese N."/>
            <person name="Submissions S."/>
        </authorList>
    </citation>
    <scope>NUCLEOTIDE SEQUENCE [LARGE SCALE GENOMIC DNA]</scope>
    <source>
        <strain evidence="3">USBA 82</strain>
    </source>
</reference>
<keyword evidence="1" id="KW-1133">Transmembrane helix</keyword>
<dbReference type="GO" id="GO:0042910">
    <property type="term" value="F:xenobiotic transmembrane transporter activity"/>
    <property type="evidence" value="ECO:0007669"/>
    <property type="project" value="TreeGrafter"/>
</dbReference>
<keyword evidence="1" id="KW-0472">Membrane</keyword>
<dbReference type="OrthoDB" id="8270at2"/>
<dbReference type="RefSeq" id="WP_085543888.1">
    <property type="nucleotide sequence ID" value="NZ_FXBB01000004.1"/>
</dbReference>
<dbReference type="PANTHER" id="PTHR32063:SF0">
    <property type="entry name" value="SWARMING MOTILITY PROTEIN SWRC"/>
    <property type="match status" value="1"/>
</dbReference>